<comment type="similarity">
    <text evidence="1">Belongs to the annexin family.</text>
</comment>
<evidence type="ECO:0000256" key="3">
    <source>
        <dbReference type="ARBA" id="ARBA00023216"/>
    </source>
</evidence>
<dbReference type="Proteomes" id="UP000827092">
    <property type="component" value="Unassembled WGS sequence"/>
</dbReference>
<dbReference type="PRINTS" id="PR00196">
    <property type="entry name" value="ANNEXIN"/>
</dbReference>
<sequence>ECIDNRPAFFAKQLYEALSGTQTDDKTLIRILVSRSEVDLADIQEWYHLKYDVDLSEAIYADTSGDYRKILLKLLNN</sequence>
<dbReference type="GO" id="GO:0005509">
    <property type="term" value="F:calcium ion binding"/>
    <property type="evidence" value="ECO:0007669"/>
    <property type="project" value="InterPro"/>
</dbReference>
<dbReference type="SMART" id="SM00335">
    <property type="entry name" value="ANX"/>
    <property type="match status" value="1"/>
</dbReference>
<gene>
    <name evidence="4" type="ORF">JTE90_026620</name>
</gene>
<evidence type="ECO:0000256" key="2">
    <source>
        <dbReference type="ARBA" id="ARBA00022737"/>
    </source>
</evidence>
<dbReference type="GO" id="GO:0005634">
    <property type="term" value="C:nucleus"/>
    <property type="evidence" value="ECO:0007669"/>
    <property type="project" value="TreeGrafter"/>
</dbReference>
<dbReference type="GO" id="GO:0012506">
    <property type="term" value="C:vesicle membrane"/>
    <property type="evidence" value="ECO:0007669"/>
    <property type="project" value="TreeGrafter"/>
</dbReference>
<evidence type="ECO:0008006" key="6">
    <source>
        <dbReference type="Google" id="ProtNLM"/>
    </source>
</evidence>
<dbReference type="GO" id="GO:0001786">
    <property type="term" value="F:phosphatidylserine binding"/>
    <property type="evidence" value="ECO:0007669"/>
    <property type="project" value="TreeGrafter"/>
</dbReference>
<evidence type="ECO:0000256" key="1">
    <source>
        <dbReference type="ARBA" id="ARBA00007831"/>
    </source>
</evidence>
<evidence type="ECO:0000313" key="5">
    <source>
        <dbReference type="Proteomes" id="UP000827092"/>
    </source>
</evidence>
<proteinExistence type="inferred from homology"/>
<keyword evidence="2" id="KW-0677">Repeat</keyword>
<evidence type="ECO:0000313" key="4">
    <source>
        <dbReference type="EMBL" id="KAG8172123.1"/>
    </source>
</evidence>
<dbReference type="InterPro" id="IPR001464">
    <property type="entry name" value="Annexin"/>
</dbReference>
<dbReference type="PANTHER" id="PTHR10502:SF102">
    <property type="entry name" value="ANNEXIN B11"/>
    <property type="match status" value="1"/>
</dbReference>
<dbReference type="AlphaFoldDB" id="A0AAV6TK80"/>
<dbReference type="Pfam" id="PF00191">
    <property type="entry name" value="Annexin"/>
    <property type="match status" value="1"/>
</dbReference>
<keyword evidence="5" id="KW-1185">Reference proteome</keyword>
<dbReference type="GO" id="GO:0005544">
    <property type="term" value="F:calcium-dependent phospholipid binding"/>
    <property type="evidence" value="ECO:0007669"/>
    <property type="project" value="InterPro"/>
</dbReference>
<dbReference type="InterPro" id="IPR018502">
    <property type="entry name" value="Annexin_repeat"/>
</dbReference>
<name>A0AAV6TK80_9ARAC</name>
<organism evidence="4 5">
    <name type="scientific">Oedothorax gibbosus</name>
    <dbReference type="NCBI Taxonomy" id="931172"/>
    <lineage>
        <taxon>Eukaryota</taxon>
        <taxon>Metazoa</taxon>
        <taxon>Ecdysozoa</taxon>
        <taxon>Arthropoda</taxon>
        <taxon>Chelicerata</taxon>
        <taxon>Arachnida</taxon>
        <taxon>Araneae</taxon>
        <taxon>Araneomorphae</taxon>
        <taxon>Entelegynae</taxon>
        <taxon>Araneoidea</taxon>
        <taxon>Linyphiidae</taxon>
        <taxon>Erigoninae</taxon>
        <taxon>Oedothorax</taxon>
    </lineage>
</organism>
<keyword evidence="3" id="KW-0041">Annexin</keyword>
<dbReference type="Gene3D" id="1.10.220.10">
    <property type="entry name" value="Annexin"/>
    <property type="match status" value="1"/>
</dbReference>
<reference evidence="4 5" key="1">
    <citation type="journal article" date="2022" name="Nat. Ecol. Evol.">
        <title>A masculinizing supergene underlies an exaggerated male reproductive morph in a spider.</title>
        <authorList>
            <person name="Hendrickx F."/>
            <person name="De Corte Z."/>
            <person name="Sonet G."/>
            <person name="Van Belleghem S.M."/>
            <person name="Kostlbacher S."/>
            <person name="Vangestel C."/>
        </authorList>
    </citation>
    <scope>NUCLEOTIDE SEQUENCE [LARGE SCALE GENOMIC DNA]</scope>
    <source>
        <strain evidence="4">W744_W776</strain>
    </source>
</reference>
<accession>A0AAV6TK80</accession>
<dbReference type="GO" id="GO:0005737">
    <property type="term" value="C:cytoplasm"/>
    <property type="evidence" value="ECO:0007669"/>
    <property type="project" value="TreeGrafter"/>
</dbReference>
<dbReference type="SUPFAM" id="SSF47874">
    <property type="entry name" value="Annexin"/>
    <property type="match status" value="1"/>
</dbReference>
<dbReference type="PROSITE" id="PS51897">
    <property type="entry name" value="ANNEXIN_2"/>
    <property type="match status" value="1"/>
</dbReference>
<dbReference type="PANTHER" id="PTHR10502">
    <property type="entry name" value="ANNEXIN"/>
    <property type="match status" value="1"/>
</dbReference>
<feature type="non-terminal residue" evidence="4">
    <location>
        <position position="1"/>
    </location>
</feature>
<comment type="caution">
    <text evidence="4">The sequence shown here is derived from an EMBL/GenBank/DDBJ whole genome shotgun (WGS) entry which is preliminary data.</text>
</comment>
<dbReference type="GO" id="GO:0005886">
    <property type="term" value="C:plasma membrane"/>
    <property type="evidence" value="ECO:0007669"/>
    <property type="project" value="TreeGrafter"/>
</dbReference>
<dbReference type="FunFam" id="1.10.220.10:FF:000001">
    <property type="entry name" value="Annexin"/>
    <property type="match status" value="1"/>
</dbReference>
<protein>
    <recommendedName>
        <fullName evidence="6">Annexin</fullName>
    </recommendedName>
</protein>
<dbReference type="EMBL" id="JAFNEN010003079">
    <property type="protein sequence ID" value="KAG8172123.1"/>
    <property type="molecule type" value="Genomic_DNA"/>
</dbReference>
<dbReference type="InterPro" id="IPR037104">
    <property type="entry name" value="Annexin_sf"/>
</dbReference>